<comment type="similarity">
    <text evidence="1">Belongs to the aldo/keto reductase family.</text>
</comment>
<feature type="binding site" evidence="5">
    <location>
        <position position="162"/>
    </location>
    <ligand>
        <name>substrate</name>
    </ligand>
</feature>
<accession>A0A3Q0IIC0</accession>
<keyword evidence="3" id="KW-0560">Oxidoreductase</keyword>
<dbReference type="InterPro" id="IPR036812">
    <property type="entry name" value="NAD(P)_OxRdtase_dom_sf"/>
</dbReference>
<evidence type="ECO:0000259" key="7">
    <source>
        <dbReference type="Pfam" id="PF00248"/>
    </source>
</evidence>
<dbReference type="Proteomes" id="UP000079169">
    <property type="component" value="Unplaced"/>
</dbReference>
<dbReference type="GeneID" id="103524897"/>
<dbReference type="InterPro" id="IPR018170">
    <property type="entry name" value="Aldo/ket_reductase_CS"/>
</dbReference>
<feature type="site" description="Lowers pKa of active site Tyr" evidence="6">
    <location>
        <position position="128"/>
    </location>
</feature>
<dbReference type="PROSITE" id="PS00798">
    <property type="entry name" value="ALDOKETO_REDUCTASE_1"/>
    <property type="match status" value="1"/>
</dbReference>
<dbReference type="InterPro" id="IPR023210">
    <property type="entry name" value="NADP_OxRdtase_dom"/>
</dbReference>
<dbReference type="GO" id="GO:0016491">
    <property type="term" value="F:oxidoreductase activity"/>
    <property type="evidence" value="ECO:0007669"/>
    <property type="project" value="UniProtKB-KW"/>
</dbReference>
<dbReference type="SUPFAM" id="SSF51430">
    <property type="entry name" value="NAD(P)-linked oxidoreductase"/>
    <property type="match status" value="1"/>
</dbReference>
<evidence type="ECO:0000313" key="9">
    <source>
        <dbReference type="RefSeq" id="XP_026675975.1"/>
    </source>
</evidence>
<dbReference type="Pfam" id="PF00248">
    <property type="entry name" value="Aldo_ket_red"/>
    <property type="match status" value="1"/>
</dbReference>
<protein>
    <submittedName>
        <fullName evidence="9">Aldose reductase-related protein 1-like isoform X1</fullName>
    </submittedName>
    <submittedName>
        <fullName evidence="10">Aldose reductase-related protein 1-like isoform X2</fullName>
    </submittedName>
</protein>
<dbReference type="AlphaFoldDB" id="A0A3Q0IIC0"/>
<dbReference type="Gene3D" id="3.20.20.100">
    <property type="entry name" value="NADP-dependent oxidoreductase domain"/>
    <property type="match status" value="1"/>
</dbReference>
<dbReference type="PIRSF" id="PIRSF000097">
    <property type="entry name" value="AKR"/>
    <property type="match status" value="1"/>
</dbReference>
<dbReference type="RefSeq" id="XP_026675975.1">
    <property type="nucleotide sequence ID" value="XM_026820174.1"/>
</dbReference>
<dbReference type="PROSITE" id="PS00062">
    <property type="entry name" value="ALDOKETO_REDUCTASE_2"/>
    <property type="match status" value="1"/>
</dbReference>
<dbReference type="InterPro" id="IPR020471">
    <property type="entry name" value="AKR"/>
</dbReference>
<dbReference type="PANTHER" id="PTHR11732">
    <property type="entry name" value="ALDO/KETO REDUCTASE"/>
    <property type="match status" value="1"/>
</dbReference>
<reference evidence="9 10" key="1">
    <citation type="submission" date="2025-04" db="UniProtKB">
        <authorList>
            <consortium name="RefSeq"/>
        </authorList>
    </citation>
    <scope>IDENTIFICATION</scope>
</reference>
<dbReference type="FunFam" id="3.20.20.100:FF:000006">
    <property type="entry name" value="Aldo-keto reductase family 1 member A1"/>
    <property type="match status" value="1"/>
</dbReference>
<dbReference type="PROSITE" id="PS00063">
    <property type="entry name" value="ALDOKETO_REDUCTASE_3"/>
    <property type="match status" value="1"/>
</dbReference>
<evidence type="ECO:0000256" key="6">
    <source>
        <dbReference type="PIRSR" id="PIRSR000097-3"/>
    </source>
</evidence>
<keyword evidence="8" id="KW-1185">Reference proteome</keyword>
<dbReference type="RefSeq" id="XP_026675976.1">
    <property type="nucleotide sequence ID" value="XM_026820175.1"/>
</dbReference>
<feature type="domain" description="NADP-dependent oxidoreductase" evidence="7">
    <location>
        <begin position="75"/>
        <end position="342"/>
    </location>
</feature>
<feature type="active site" description="Proton donor" evidence="4">
    <location>
        <position position="99"/>
    </location>
</feature>
<evidence type="ECO:0000313" key="10">
    <source>
        <dbReference type="RefSeq" id="XP_026675976.1"/>
    </source>
</evidence>
<keyword evidence="2" id="KW-0521">NADP</keyword>
<evidence type="ECO:0000256" key="5">
    <source>
        <dbReference type="PIRSR" id="PIRSR000097-2"/>
    </source>
</evidence>
<evidence type="ECO:0000256" key="1">
    <source>
        <dbReference type="ARBA" id="ARBA00007905"/>
    </source>
</evidence>
<dbReference type="PaxDb" id="121845-A0A3Q0IIC0"/>
<sequence length="364" mass="41765">MATTSIPLVTFNNGQKCPMLGLGTWNVSNFQIRQNIVFSSSFPLQRFHSHFSMRFRTSYNPIFTVEMYIMFQSLEREVYEAVCHAIDLGYRHFDCAYYYQNEGQIGEAIQDKISQGVITREDIFITTKLWITFYSSPDLIRKCLQESLDLLQMDYVNLYLMHWPHAFRSGGDLVPFKADGKFDFDDSVDYVDVWKTMECLVDEGLARSIGVSNFNTKQLETLLGVARIKPVTNQIEVHPYLTQKKMAAFCRDNDLVITAYSPLSNPTNPFRAKVPFVLEDQTVKDIASRYDKTPAQVLIRYQIQLGNITVPKSVTKSRLEENRDIFDFELSQEDMDTLDGLDANGRTCCVPGSEAAKHFPFGEE</sequence>
<proteinExistence type="inferred from homology"/>
<dbReference type="STRING" id="121845.A0A3Q0IIC0"/>
<evidence type="ECO:0000256" key="4">
    <source>
        <dbReference type="PIRSR" id="PIRSR000097-1"/>
    </source>
</evidence>
<evidence type="ECO:0000256" key="2">
    <source>
        <dbReference type="ARBA" id="ARBA00022857"/>
    </source>
</evidence>
<evidence type="ECO:0000256" key="3">
    <source>
        <dbReference type="ARBA" id="ARBA00023002"/>
    </source>
</evidence>
<name>A0A3Q0IIC0_DIACI</name>
<organism evidence="8 10">
    <name type="scientific">Diaphorina citri</name>
    <name type="common">Asian citrus psyllid</name>
    <dbReference type="NCBI Taxonomy" id="121845"/>
    <lineage>
        <taxon>Eukaryota</taxon>
        <taxon>Metazoa</taxon>
        <taxon>Ecdysozoa</taxon>
        <taxon>Arthropoda</taxon>
        <taxon>Hexapoda</taxon>
        <taxon>Insecta</taxon>
        <taxon>Pterygota</taxon>
        <taxon>Neoptera</taxon>
        <taxon>Paraneoptera</taxon>
        <taxon>Hemiptera</taxon>
        <taxon>Sternorrhyncha</taxon>
        <taxon>Psylloidea</taxon>
        <taxon>Psyllidae</taxon>
        <taxon>Diaphorininae</taxon>
        <taxon>Diaphorina</taxon>
    </lineage>
</organism>
<gene>
    <name evidence="9 10" type="primary">LOC103524897</name>
</gene>
<evidence type="ECO:0000313" key="8">
    <source>
        <dbReference type="Proteomes" id="UP000079169"/>
    </source>
</evidence>
<dbReference type="PRINTS" id="PR00069">
    <property type="entry name" value="ALDKETRDTASE"/>
</dbReference>